<sequence>MHYYLLGFHILLFSVICLLYQTHGHENDEAYTGYEGVVEKYMHDIGKDDLSLQLALRKSEQGFQSNDNDDYQSVIEASMRELQSQEEKQFELAQTLSMGQSRNNYDNGVGSDNEDIETQQALFQSLSLQSNQRRNNRVSNPQPSNDREFNAEQYYGEASSSSRNANMIKPKKKNKKSTTTTTTNGKKKRNDEVPSSSSTRRSSQSKPQEAKEEPSTSAGSSSRSKTKKDTNEEKGKNPILKSLSKMLPFKKKH</sequence>
<organism evidence="3 4">
    <name type="scientific">Heterodera trifolii</name>
    <dbReference type="NCBI Taxonomy" id="157864"/>
    <lineage>
        <taxon>Eukaryota</taxon>
        <taxon>Metazoa</taxon>
        <taxon>Ecdysozoa</taxon>
        <taxon>Nematoda</taxon>
        <taxon>Chromadorea</taxon>
        <taxon>Rhabditida</taxon>
        <taxon>Tylenchina</taxon>
        <taxon>Tylenchomorpha</taxon>
        <taxon>Tylenchoidea</taxon>
        <taxon>Heteroderidae</taxon>
        <taxon>Heteroderinae</taxon>
        <taxon>Heterodera</taxon>
    </lineage>
</organism>
<protein>
    <submittedName>
        <fullName evidence="3">Uncharacterized protein</fullName>
    </submittedName>
</protein>
<dbReference type="EMBL" id="JBICBT010000077">
    <property type="protein sequence ID" value="KAL3124271.1"/>
    <property type="molecule type" value="Genomic_DNA"/>
</dbReference>
<gene>
    <name evidence="3" type="ORF">niasHT_006659</name>
</gene>
<feature type="compositionally biased region" description="Basic and acidic residues" evidence="1">
    <location>
        <begin position="227"/>
        <end position="236"/>
    </location>
</feature>
<accession>A0ABD2M9Z2</accession>
<comment type="caution">
    <text evidence="3">The sequence shown here is derived from an EMBL/GenBank/DDBJ whole genome shotgun (WGS) entry which is preliminary data.</text>
</comment>
<feature type="signal peptide" evidence="2">
    <location>
        <begin position="1"/>
        <end position="24"/>
    </location>
</feature>
<keyword evidence="4" id="KW-1185">Reference proteome</keyword>
<proteinExistence type="predicted"/>
<feature type="compositionally biased region" description="Low complexity" evidence="1">
    <location>
        <begin position="126"/>
        <end position="144"/>
    </location>
</feature>
<evidence type="ECO:0000313" key="3">
    <source>
        <dbReference type="EMBL" id="KAL3124271.1"/>
    </source>
</evidence>
<feature type="region of interest" description="Disordered" evidence="1">
    <location>
        <begin position="126"/>
        <end position="253"/>
    </location>
</feature>
<feature type="chain" id="PRO_5044855423" evidence="2">
    <location>
        <begin position="25"/>
        <end position="253"/>
    </location>
</feature>
<keyword evidence="2" id="KW-0732">Signal</keyword>
<evidence type="ECO:0000256" key="2">
    <source>
        <dbReference type="SAM" id="SignalP"/>
    </source>
</evidence>
<feature type="compositionally biased region" description="Low complexity" evidence="1">
    <location>
        <begin position="195"/>
        <end position="205"/>
    </location>
</feature>
<dbReference type="Proteomes" id="UP001620626">
    <property type="component" value="Unassembled WGS sequence"/>
</dbReference>
<name>A0ABD2M9Z2_9BILA</name>
<evidence type="ECO:0000256" key="1">
    <source>
        <dbReference type="SAM" id="MobiDB-lite"/>
    </source>
</evidence>
<dbReference type="AlphaFoldDB" id="A0ABD2M9Z2"/>
<reference evidence="3 4" key="1">
    <citation type="submission" date="2024-10" db="EMBL/GenBank/DDBJ databases">
        <authorList>
            <person name="Kim D."/>
        </authorList>
    </citation>
    <scope>NUCLEOTIDE SEQUENCE [LARGE SCALE GENOMIC DNA]</scope>
    <source>
        <strain evidence="3">BH-2024</strain>
    </source>
</reference>
<evidence type="ECO:0000313" key="4">
    <source>
        <dbReference type="Proteomes" id="UP001620626"/>
    </source>
</evidence>